<dbReference type="Proteomes" id="UP000095651">
    <property type="component" value="Unassembled WGS sequence"/>
</dbReference>
<evidence type="ECO:0000259" key="4">
    <source>
        <dbReference type="PROSITE" id="PS50932"/>
    </source>
</evidence>
<keyword evidence="2 6" id="KW-0238">DNA-binding</keyword>
<keyword evidence="1" id="KW-0805">Transcription regulation</keyword>
<accession>A0A174ELW0</accession>
<dbReference type="InterPro" id="IPR010982">
    <property type="entry name" value="Lambda_DNA-bd_dom_sf"/>
</dbReference>
<dbReference type="CDD" id="cd01544">
    <property type="entry name" value="PBP1_GalR"/>
    <property type="match status" value="1"/>
</dbReference>
<evidence type="ECO:0000313" key="10">
    <source>
        <dbReference type="Proteomes" id="UP000261257"/>
    </source>
</evidence>
<dbReference type="EMBL" id="CYZE01000006">
    <property type="protein sequence ID" value="CUO38591.1"/>
    <property type="molecule type" value="Genomic_DNA"/>
</dbReference>
<dbReference type="Gene3D" id="1.10.260.40">
    <property type="entry name" value="lambda repressor-like DNA-binding domains"/>
    <property type="match status" value="1"/>
</dbReference>
<evidence type="ECO:0000313" key="7">
    <source>
        <dbReference type="EMBL" id="RGL94298.1"/>
    </source>
</evidence>
<sequence>MATIKDIAEKAGVSIATVSRVLNYDETLNVQDETRKRIFEVAEQLDYQVKDKKKRKRKLKIGVLYSYSLEEELEDTYYLSVRVAIEKKLAEEGYKKYRINSGDTKEDLSVLDGIICLGTFSQSMMERIESYQKPTVFADAVPDTEKFDSVIHDIERSVLKVMKYLMDQGHEKIAFIGGYETDSDGAEVVDNRTYAYQRFMKQEGLFHEEYVKIGGYTPKYGYQMMKELLELPDRPTAVFVANDSLAIGCYKAVHENGLAIPEDISVVGYNDIPAAKYLVPPLTTVHLYMDFMGEQAVLVLAERILTGREISIQTLIPAKLVIRESVKRLGRTE</sequence>
<name>A0A174ELW0_9FIRM</name>
<reference evidence="9 10" key="2">
    <citation type="submission" date="2018-08" db="EMBL/GenBank/DDBJ databases">
        <title>A genome reference for cultivated species of the human gut microbiota.</title>
        <authorList>
            <person name="Zou Y."/>
            <person name="Xue W."/>
            <person name="Luo G."/>
        </authorList>
    </citation>
    <scope>NUCLEOTIDE SEQUENCE [LARGE SCALE GENOMIC DNA]</scope>
    <source>
        <strain evidence="6 9">AF19-13AC</strain>
        <strain evidence="7 10">TF05-11AC</strain>
    </source>
</reference>
<dbReference type="SUPFAM" id="SSF47413">
    <property type="entry name" value="lambda repressor-like DNA-binding domains"/>
    <property type="match status" value="1"/>
</dbReference>
<gene>
    <name evidence="5" type="primary">purR_5</name>
    <name evidence="6" type="ORF">DWX31_16580</name>
    <name evidence="7" type="ORF">DXC39_29690</name>
    <name evidence="5" type="ORF">ERS852407_02641</name>
</gene>
<organism evidence="5 8">
    <name type="scientific">Hungatella hathewayi</name>
    <dbReference type="NCBI Taxonomy" id="154046"/>
    <lineage>
        <taxon>Bacteria</taxon>
        <taxon>Bacillati</taxon>
        <taxon>Bacillota</taxon>
        <taxon>Clostridia</taxon>
        <taxon>Lachnospirales</taxon>
        <taxon>Lachnospiraceae</taxon>
        <taxon>Hungatella</taxon>
    </lineage>
</organism>
<dbReference type="PROSITE" id="PS00356">
    <property type="entry name" value="HTH_LACI_1"/>
    <property type="match status" value="1"/>
</dbReference>
<dbReference type="Gene3D" id="3.40.50.2300">
    <property type="match status" value="2"/>
</dbReference>
<dbReference type="RefSeq" id="WP_025531390.1">
    <property type="nucleotide sequence ID" value="NZ_CABIXC010000006.1"/>
</dbReference>
<dbReference type="Proteomes" id="UP000261257">
    <property type="component" value="Unassembled WGS sequence"/>
</dbReference>
<dbReference type="SMART" id="SM00354">
    <property type="entry name" value="HTH_LACI"/>
    <property type="match status" value="1"/>
</dbReference>
<dbReference type="PROSITE" id="PS50932">
    <property type="entry name" value="HTH_LACI_2"/>
    <property type="match status" value="1"/>
</dbReference>
<evidence type="ECO:0000313" key="9">
    <source>
        <dbReference type="Proteomes" id="UP000261023"/>
    </source>
</evidence>
<dbReference type="EMBL" id="QSSQ01000053">
    <property type="protein sequence ID" value="RGL94298.1"/>
    <property type="molecule type" value="Genomic_DNA"/>
</dbReference>
<evidence type="ECO:0000313" key="8">
    <source>
        <dbReference type="Proteomes" id="UP000095651"/>
    </source>
</evidence>
<dbReference type="OrthoDB" id="43195at2"/>
<evidence type="ECO:0000256" key="2">
    <source>
        <dbReference type="ARBA" id="ARBA00023125"/>
    </source>
</evidence>
<dbReference type="SUPFAM" id="SSF53822">
    <property type="entry name" value="Periplasmic binding protein-like I"/>
    <property type="match status" value="1"/>
</dbReference>
<dbReference type="InterPro" id="IPR046335">
    <property type="entry name" value="LacI/GalR-like_sensor"/>
</dbReference>
<dbReference type="Pfam" id="PF13377">
    <property type="entry name" value="Peripla_BP_3"/>
    <property type="match status" value="1"/>
</dbReference>
<proteinExistence type="predicted"/>
<dbReference type="PANTHER" id="PTHR30146:SF149">
    <property type="entry name" value="HTH-TYPE TRANSCRIPTIONAL REGULATOR EBGR"/>
    <property type="match status" value="1"/>
</dbReference>
<dbReference type="EMBL" id="QTJW01000010">
    <property type="protein sequence ID" value="RGD69665.1"/>
    <property type="molecule type" value="Genomic_DNA"/>
</dbReference>
<dbReference type="PANTHER" id="PTHR30146">
    <property type="entry name" value="LACI-RELATED TRANSCRIPTIONAL REPRESSOR"/>
    <property type="match status" value="1"/>
</dbReference>
<dbReference type="InterPro" id="IPR000843">
    <property type="entry name" value="HTH_LacI"/>
</dbReference>
<feature type="domain" description="HTH lacI-type" evidence="4">
    <location>
        <begin position="2"/>
        <end position="58"/>
    </location>
</feature>
<dbReference type="Pfam" id="PF00356">
    <property type="entry name" value="LacI"/>
    <property type="match status" value="1"/>
</dbReference>
<dbReference type="PRINTS" id="PR00036">
    <property type="entry name" value="HTHLACI"/>
</dbReference>
<reference evidence="5 8" key="1">
    <citation type="submission" date="2015-09" db="EMBL/GenBank/DDBJ databases">
        <authorList>
            <consortium name="Pathogen Informatics"/>
        </authorList>
    </citation>
    <scope>NUCLEOTIDE SEQUENCE [LARGE SCALE GENOMIC DNA]</scope>
    <source>
        <strain evidence="5 8">2789STDY5608850</strain>
    </source>
</reference>
<dbReference type="GO" id="GO:0000976">
    <property type="term" value="F:transcription cis-regulatory region binding"/>
    <property type="evidence" value="ECO:0007669"/>
    <property type="project" value="TreeGrafter"/>
</dbReference>
<dbReference type="GO" id="GO:0003700">
    <property type="term" value="F:DNA-binding transcription factor activity"/>
    <property type="evidence" value="ECO:0007669"/>
    <property type="project" value="TreeGrafter"/>
</dbReference>
<evidence type="ECO:0000313" key="5">
    <source>
        <dbReference type="EMBL" id="CUO38591.1"/>
    </source>
</evidence>
<dbReference type="InterPro" id="IPR028082">
    <property type="entry name" value="Peripla_BP_I"/>
</dbReference>
<dbReference type="AlphaFoldDB" id="A0A174ELW0"/>
<evidence type="ECO:0000313" key="6">
    <source>
        <dbReference type="EMBL" id="RGD69665.1"/>
    </source>
</evidence>
<protein>
    <submittedName>
        <fullName evidence="6">LacI family DNA-binding transcriptional regulator</fullName>
    </submittedName>
    <submittedName>
        <fullName evidence="5">LacI family transcriptional regulator</fullName>
    </submittedName>
</protein>
<dbReference type="Proteomes" id="UP000261023">
    <property type="component" value="Unassembled WGS sequence"/>
</dbReference>
<evidence type="ECO:0000256" key="1">
    <source>
        <dbReference type="ARBA" id="ARBA00023015"/>
    </source>
</evidence>
<keyword evidence="3" id="KW-0804">Transcription</keyword>
<dbReference type="CDD" id="cd01392">
    <property type="entry name" value="HTH_LacI"/>
    <property type="match status" value="1"/>
</dbReference>
<evidence type="ECO:0000256" key="3">
    <source>
        <dbReference type="ARBA" id="ARBA00023163"/>
    </source>
</evidence>